<evidence type="ECO:0000256" key="2">
    <source>
        <dbReference type="ARBA" id="ARBA00022481"/>
    </source>
</evidence>
<dbReference type="Pfam" id="PF00114">
    <property type="entry name" value="Pilin"/>
    <property type="match status" value="1"/>
</dbReference>
<dbReference type="EMBL" id="NIQU01000001">
    <property type="protein sequence ID" value="PIA72038.1"/>
    <property type="molecule type" value="Genomic_DNA"/>
</dbReference>
<accession>A0A2G5FVF1</accession>
<gene>
    <name evidence="6" type="ORF">CDO35_03340</name>
</gene>
<proteinExistence type="inferred from homology"/>
<keyword evidence="5" id="KW-0472">Membrane</keyword>
<dbReference type="Pfam" id="PF07963">
    <property type="entry name" value="N_methyl"/>
    <property type="match status" value="1"/>
</dbReference>
<dbReference type="InterPro" id="IPR001082">
    <property type="entry name" value="Pilin"/>
</dbReference>
<keyword evidence="5" id="KW-1133">Transmembrane helix</keyword>
<comment type="similarity">
    <text evidence="1 4">Belongs to the N-Me-Phe pilin family.</text>
</comment>
<evidence type="ECO:0000313" key="6">
    <source>
        <dbReference type="EMBL" id="PIA72038.1"/>
    </source>
</evidence>
<dbReference type="InterPro" id="IPR045584">
    <property type="entry name" value="Pilin-like"/>
</dbReference>
<evidence type="ECO:0000256" key="3">
    <source>
        <dbReference type="ARBA" id="ARBA00029638"/>
    </source>
</evidence>
<evidence type="ECO:0000256" key="1">
    <source>
        <dbReference type="ARBA" id="ARBA00005233"/>
    </source>
</evidence>
<comment type="caution">
    <text evidence="6">The sequence shown here is derived from an EMBL/GenBank/DDBJ whole genome shotgun (WGS) entry which is preliminary data.</text>
</comment>
<dbReference type="Gene3D" id="3.30.700.10">
    <property type="entry name" value="Glycoprotein, Type 4 Pilin"/>
    <property type="match status" value="1"/>
</dbReference>
<protein>
    <recommendedName>
        <fullName evidence="3">Pilin</fullName>
    </recommendedName>
</protein>
<feature type="transmembrane region" description="Helical" evidence="5">
    <location>
        <begin position="7"/>
        <end position="27"/>
    </location>
</feature>
<dbReference type="InterPro" id="IPR012902">
    <property type="entry name" value="N_methyl_site"/>
</dbReference>
<reference evidence="7" key="1">
    <citation type="submission" date="2017-06" db="EMBL/GenBank/DDBJ databases">
        <authorList>
            <person name="Rastogi G."/>
            <person name="Vaishampayan P."/>
            <person name="Seuylemezian A."/>
        </authorList>
    </citation>
    <scope>NUCLEOTIDE SEQUENCE [LARGE SCALE GENOMIC DNA]</scope>
    <source>
        <strain evidence="7">PI11</strain>
    </source>
</reference>
<evidence type="ECO:0000256" key="4">
    <source>
        <dbReference type="RuleBase" id="RU000389"/>
    </source>
</evidence>
<keyword evidence="4" id="KW-0281">Fimbrium</keyword>
<name>A0A2G5FVF1_9PSED</name>
<keyword evidence="5" id="KW-0812">Transmembrane</keyword>
<evidence type="ECO:0000313" key="7">
    <source>
        <dbReference type="Proteomes" id="UP000229504"/>
    </source>
</evidence>
<dbReference type="GO" id="GO:0007155">
    <property type="term" value="P:cell adhesion"/>
    <property type="evidence" value="ECO:0007669"/>
    <property type="project" value="InterPro"/>
</dbReference>
<dbReference type="AlphaFoldDB" id="A0A2G5FVF1"/>
<dbReference type="GO" id="GO:0009289">
    <property type="term" value="C:pilus"/>
    <property type="evidence" value="ECO:0007669"/>
    <property type="project" value="InterPro"/>
</dbReference>
<dbReference type="PROSITE" id="PS00409">
    <property type="entry name" value="PROKAR_NTER_METHYL"/>
    <property type="match status" value="1"/>
</dbReference>
<dbReference type="Proteomes" id="UP000229504">
    <property type="component" value="Unassembled WGS sequence"/>
</dbReference>
<organism evidence="6 7">
    <name type="scientific">Pseudomonas sediminis</name>
    <dbReference type="NCBI Taxonomy" id="1691904"/>
    <lineage>
        <taxon>Bacteria</taxon>
        <taxon>Pseudomonadati</taxon>
        <taxon>Pseudomonadota</taxon>
        <taxon>Gammaproteobacteria</taxon>
        <taxon>Pseudomonadales</taxon>
        <taxon>Pseudomonadaceae</taxon>
        <taxon>Pseudomonas</taxon>
    </lineage>
</organism>
<evidence type="ECO:0000256" key="5">
    <source>
        <dbReference type="SAM" id="Phobius"/>
    </source>
</evidence>
<dbReference type="SUPFAM" id="SSF54523">
    <property type="entry name" value="Pili subunits"/>
    <property type="match status" value="1"/>
</dbReference>
<dbReference type="NCBIfam" id="TIGR02532">
    <property type="entry name" value="IV_pilin_GFxxxE"/>
    <property type="match status" value="1"/>
</dbReference>
<sequence>MKCSKGFTLIEVMIVVAIIGVLAAIAIPQYQEYVIGTQVRRAYTEVAAYKAPVEESLVRGRSIITNAQLGYAQSNLTEAAVGDIASFLADGSGVIEVTLGGNVNPRVAGARISIFRSAEGTWACAIDGAAASGWKNTYMPPGCY</sequence>
<keyword evidence="2" id="KW-0488">Methylation</keyword>